<proteinExistence type="predicted"/>
<gene>
    <name evidence="1" type="ORF">VNO77_47734</name>
</gene>
<dbReference type="EMBL" id="JAYMYQ010000040">
    <property type="protein sequence ID" value="KAK7297736.1"/>
    <property type="molecule type" value="Genomic_DNA"/>
</dbReference>
<protein>
    <submittedName>
        <fullName evidence="1">Uncharacterized protein</fullName>
    </submittedName>
</protein>
<evidence type="ECO:0000313" key="2">
    <source>
        <dbReference type="Proteomes" id="UP001367508"/>
    </source>
</evidence>
<organism evidence="1 2">
    <name type="scientific">Canavalia gladiata</name>
    <name type="common">Sword bean</name>
    <name type="synonym">Dolichos gladiatus</name>
    <dbReference type="NCBI Taxonomy" id="3824"/>
    <lineage>
        <taxon>Eukaryota</taxon>
        <taxon>Viridiplantae</taxon>
        <taxon>Streptophyta</taxon>
        <taxon>Embryophyta</taxon>
        <taxon>Tracheophyta</taxon>
        <taxon>Spermatophyta</taxon>
        <taxon>Magnoliopsida</taxon>
        <taxon>eudicotyledons</taxon>
        <taxon>Gunneridae</taxon>
        <taxon>Pentapetalae</taxon>
        <taxon>rosids</taxon>
        <taxon>fabids</taxon>
        <taxon>Fabales</taxon>
        <taxon>Fabaceae</taxon>
        <taxon>Papilionoideae</taxon>
        <taxon>50 kb inversion clade</taxon>
        <taxon>NPAAA clade</taxon>
        <taxon>indigoferoid/millettioid clade</taxon>
        <taxon>Phaseoleae</taxon>
        <taxon>Canavalia</taxon>
    </lineage>
</organism>
<reference evidence="1 2" key="1">
    <citation type="submission" date="2024-01" db="EMBL/GenBank/DDBJ databases">
        <title>The genomes of 5 underutilized Papilionoideae crops provide insights into root nodulation and disease resistanc.</title>
        <authorList>
            <person name="Jiang F."/>
        </authorList>
    </citation>
    <scope>NUCLEOTIDE SEQUENCE [LARGE SCALE GENOMIC DNA]</scope>
    <source>
        <strain evidence="1">LVBAO_FW01</strain>
        <tissue evidence="1">Leaves</tissue>
    </source>
</reference>
<accession>A0AAN9JGM5</accession>
<keyword evidence="2" id="KW-1185">Reference proteome</keyword>
<dbReference type="Proteomes" id="UP001367508">
    <property type="component" value="Unassembled WGS sequence"/>
</dbReference>
<name>A0AAN9JGM5_CANGL</name>
<dbReference type="AlphaFoldDB" id="A0AAN9JGM5"/>
<sequence length="104" mass="11467">MLGSYIKDETQKDKARLPKDEFTCLTLFIGGREDPEKKRSVEDCQTRLSICVKEVIKSLARPNTVRPGITDAGMLLGGRAQIGGDGFSKKLSKTLESNLRVLPT</sequence>
<comment type="caution">
    <text evidence="1">The sequence shown here is derived from an EMBL/GenBank/DDBJ whole genome shotgun (WGS) entry which is preliminary data.</text>
</comment>
<evidence type="ECO:0000313" key="1">
    <source>
        <dbReference type="EMBL" id="KAK7297736.1"/>
    </source>
</evidence>